<evidence type="ECO:0000313" key="3">
    <source>
        <dbReference type="Proteomes" id="UP000283269"/>
    </source>
</evidence>
<name>A0A409XAE8_PSICY</name>
<feature type="transmembrane region" description="Helical" evidence="1">
    <location>
        <begin position="29"/>
        <end position="51"/>
    </location>
</feature>
<dbReference type="Proteomes" id="UP000283269">
    <property type="component" value="Unassembled WGS sequence"/>
</dbReference>
<keyword evidence="1" id="KW-1133">Transmembrane helix</keyword>
<dbReference type="STRING" id="93625.A0A409XAE8"/>
<feature type="transmembrane region" description="Helical" evidence="1">
    <location>
        <begin position="194"/>
        <end position="213"/>
    </location>
</feature>
<dbReference type="InParanoid" id="A0A409XAE8"/>
<keyword evidence="1" id="KW-0472">Membrane</keyword>
<keyword evidence="3" id="KW-1185">Reference proteome</keyword>
<feature type="transmembrane region" description="Helical" evidence="1">
    <location>
        <begin position="246"/>
        <end position="270"/>
    </location>
</feature>
<feature type="transmembrane region" description="Helical" evidence="1">
    <location>
        <begin position="370"/>
        <end position="388"/>
    </location>
</feature>
<dbReference type="AlphaFoldDB" id="A0A409XAE8"/>
<dbReference type="PANTHER" id="PTHR37577:SF1">
    <property type="entry name" value="INTEGRAL MEMBRANE PROTEIN"/>
    <property type="match status" value="1"/>
</dbReference>
<keyword evidence="1" id="KW-0812">Transmembrane</keyword>
<proteinExistence type="predicted"/>
<dbReference type="PANTHER" id="PTHR37577">
    <property type="entry name" value="INTEGRAL MEMBRANE PROTEIN"/>
    <property type="match status" value="1"/>
</dbReference>
<evidence type="ECO:0000313" key="2">
    <source>
        <dbReference type="EMBL" id="PPQ87701.1"/>
    </source>
</evidence>
<feature type="transmembrane region" description="Helical" evidence="1">
    <location>
        <begin position="309"/>
        <end position="333"/>
    </location>
</feature>
<dbReference type="OrthoDB" id="2975026at2759"/>
<organism evidence="2 3">
    <name type="scientific">Psilocybe cyanescens</name>
    <dbReference type="NCBI Taxonomy" id="93625"/>
    <lineage>
        <taxon>Eukaryota</taxon>
        <taxon>Fungi</taxon>
        <taxon>Dikarya</taxon>
        <taxon>Basidiomycota</taxon>
        <taxon>Agaricomycotina</taxon>
        <taxon>Agaricomycetes</taxon>
        <taxon>Agaricomycetidae</taxon>
        <taxon>Agaricales</taxon>
        <taxon>Agaricineae</taxon>
        <taxon>Strophariaceae</taxon>
        <taxon>Psilocybe</taxon>
    </lineage>
</organism>
<sequence length="450" mass="49796">MSSTNSNVDCASCSDACGYLAPDPDVAGLGVIIAFLTTSALTWVCAVIRILHWFLNHTSSPNKVDELIQQYHARQALPAPSTKPVSPISLALYPLSQPIARPRKTLSAHVARLANVISPLLLALHDTQLASGLAISATALIRRRHAAISVYHFSVAADLTWIASGTQIVSFIFVRSDIKVDQIRLAHGASTHRIVQLLRATCMVIQMIVLLWLSCIQGDQRWSNSYACPVSCLENQRKLGGTPLNWMITNFVLVFWTYPVALLPLCRPIWSRWKDFKVKMDMTINLLSSQAAGGNTSNPTKRLAKMRGIVIMVWALLGSMSLEIIVQLGWFSYGVWSLVADRNWGDAYFRGDSQVANGCDPVRNTENDWGFGQIFPVMILIVLLMTFFQAHGDVRANEIAEEEGHALRGEQRLDIIFLLLEAGAWTSTVNFRPQAQIAAPSPARHGLRNR</sequence>
<comment type="caution">
    <text evidence="2">The sequence shown here is derived from an EMBL/GenBank/DDBJ whole genome shotgun (WGS) entry which is preliminary data.</text>
</comment>
<evidence type="ECO:0000256" key="1">
    <source>
        <dbReference type="SAM" id="Phobius"/>
    </source>
</evidence>
<gene>
    <name evidence="2" type="ORF">CVT25_011468</name>
</gene>
<reference evidence="2 3" key="1">
    <citation type="journal article" date="2018" name="Evol. Lett.">
        <title>Horizontal gene cluster transfer increased hallucinogenic mushroom diversity.</title>
        <authorList>
            <person name="Reynolds H.T."/>
            <person name="Vijayakumar V."/>
            <person name="Gluck-Thaler E."/>
            <person name="Korotkin H.B."/>
            <person name="Matheny P.B."/>
            <person name="Slot J.C."/>
        </authorList>
    </citation>
    <scope>NUCLEOTIDE SEQUENCE [LARGE SCALE GENOMIC DNA]</scope>
    <source>
        <strain evidence="2 3">2631</strain>
    </source>
</reference>
<dbReference type="EMBL" id="NHYD01002233">
    <property type="protein sequence ID" value="PPQ87701.1"/>
    <property type="molecule type" value="Genomic_DNA"/>
</dbReference>
<accession>A0A409XAE8</accession>
<dbReference type="InterPro" id="IPR053018">
    <property type="entry name" value="Elsinochrome_Biosynth-Asso"/>
</dbReference>
<protein>
    <submittedName>
        <fullName evidence="2">Uncharacterized protein</fullName>
    </submittedName>
</protein>